<dbReference type="EMBL" id="JAELUP010000006">
    <property type="protein sequence ID" value="MBJ6360288.1"/>
    <property type="molecule type" value="Genomic_DNA"/>
</dbReference>
<gene>
    <name evidence="1" type="ORF">JFN88_02990</name>
</gene>
<dbReference type="Proteomes" id="UP000640274">
    <property type="component" value="Unassembled WGS sequence"/>
</dbReference>
<proteinExistence type="predicted"/>
<protein>
    <submittedName>
        <fullName evidence="1">Uncharacterized protein</fullName>
    </submittedName>
</protein>
<dbReference type="RefSeq" id="WP_199017814.1">
    <property type="nucleotide sequence ID" value="NZ_JAELUP010000006.1"/>
</dbReference>
<reference evidence="1" key="1">
    <citation type="submission" date="2020-12" db="EMBL/GenBank/DDBJ databases">
        <authorList>
            <person name="Huq M.A."/>
        </authorList>
    </citation>
    <scope>NUCLEOTIDE SEQUENCE</scope>
    <source>
        <strain evidence="1">MAHUQ-46</strain>
    </source>
</reference>
<sequence>MNPHYAYDIELPRDVQPDRQYSVSVDNMQDDVKWLQADASINNSN</sequence>
<keyword evidence="2" id="KW-1185">Reference proteome</keyword>
<dbReference type="AlphaFoldDB" id="A0A934J2J9"/>
<evidence type="ECO:0000313" key="1">
    <source>
        <dbReference type="EMBL" id="MBJ6360288.1"/>
    </source>
</evidence>
<comment type="caution">
    <text evidence="1">The sequence shown here is derived from an EMBL/GenBank/DDBJ whole genome shotgun (WGS) entry which is preliminary data.</text>
</comment>
<evidence type="ECO:0000313" key="2">
    <source>
        <dbReference type="Proteomes" id="UP000640274"/>
    </source>
</evidence>
<accession>A0A934J2J9</accession>
<organism evidence="1 2">
    <name type="scientific">Paenibacillus roseus</name>
    <dbReference type="NCBI Taxonomy" id="2798579"/>
    <lineage>
        <taxon>Bacteria</taxon>
        <taxon>Bacillati</taxon>
        <taxon>Bacillota</taxon>
        <taxon>Bacilli</taxon>
        <taxon>Bacillales</taxon>
        <taxon>Paenibacillaceae</taxon>
        <taxon>Paenibacillus</taxon>
    </lineage>
</organism>
<name>A0A934J2J9_9BACL</name>